<name>A0A132N484_HYDSH</name>
<reference evidence="6 8" key="1">
    <citation type="submission" date="2015-09" db="EMBL/GenBank/DDBJ databases">
        <title>Draft genome sequence of Hydrogenibacillus schlegelii DSM 2000.</title>
        <authorList>
            <person name="Hemp J."/>
        </authorList>
    </citation>
    <scope>NUCLEOTIDE SEQUENCE [LARGE SCALE GENOMIC DNA]</scope>
    <source>
        <strain evidence="6 8">MA 48</strain>
    </source>
</reference>
<dbReference type="NCBIfam" id="NF006756">
    <property type="entry name" value="PRK09276.1"/>
    <property type="match status" value="1"/>
</dbReference>
<dbReference type="AlphaFoldDB" id="A0A132N484"/>
<dbReference type="PANTHER" id="PTHR42832:SF3">
    <property type="entry name" value="L-GLUTAMINE--4-(METHYLSULFANYL)-2-OXOBUTANOATE AMINOTRANSFERASE"/>
    <property type="match status" value="1"/>
</dbReference>
<reference evidence="7 9" key="2">
    <citation type="submission" date="2017-08" db="EMBL/GenBank/DDBJ databases">
        <title>Burning lignite coal seam in the remote Altai Mountains harbors a hydrogen-driven thermophilic microbial community.</title>
        <authorList>
            <person name="Kadnikov V.V."/>
            <person name="Mardanov A.V."/>
            <person name="Ivasenko D."/>
            <person name="Beletsky A.V."/>
            <person name="Karnachuk O.V."/>
            <person name="Ravin N.V."/>
        </authorList>
    </citation>
    <scope>NUCLEOTIDE SEQUENCE [LARGE SCALE GENOMIC DNA]</scope>
    <source>
        <strain evidence="7">AL33</strain>
    </source>
</reference>
<comment type="similarity">
    <text evidence="4">Belongs to the class-I pyridoxal-phosphate-dependent aminotransferase family.</text>
</comment>
<dbReference type="InterPro" id="IPR015422">
    <property type="entry name" value="PyrdxlP-dep_Trfase_small"/>
</dbReference>
<accession>A0A132N484</accession>
<dbReference type="EMBL" id="PEBV01000024">
    <property type="protein sequence ID" value="PTQ52410.1"/>
    <property type="molecule type" value="Genomic_DNA"/>
</dbReference>
<evidence type="ECO:0000256" key="3">
    <source>
        <dbReference type="ARBA" id="ARBA00022679"/>
    </source>
</evidence>
<evidence type="ECO:0000256" key="4">
    <source>
        <dbReference type="RuleBase" id="RU000481"/>
    </source>
</evidence>
<keyword evidence="2 4" id="KW-0032">Aminotransferase</keyword>
<dbReference type="EC" id="2.6.1.-" evidence="4"/>
<comment type="caution">
    <text evidence="7">The sequence shown here is derived from an EMBL/GenBank/DDBJ whole genome shotgun (WGS) entry which is preliminary data.</text>
</comment>
<dbReference type="InterPro" id="IPR015424">
    <property type="entry name" value="PyrdxlP-dep_Trfase"/>
</dbReference>
<dbReference type="InterPro" id="IPR004838">
    <property type="entry name" value="NHTrfase_class1_PyrdxlP-BS"/>
</dbReference>
<keyword evidence="8" id="KW-1185">Reference proteome</keyword>
<dbReference type="Proteomes" id="UP000243024">
    <property type="component" value="Unassembled WGS sequence"/>
</dbReference>
<dbReference type="GO" id="GO:0008483">
    <property type="term" value="F:transaminase activity"/>
    <property type="evidence" value="ECO:0007669"/>
    <property type="project" value="UniProtKB-KW"/>
</dbReference>
<keyword evidence="3 4" id="KW-0808">Transferase</keyword>
<evidence type="ECO:0000313" key="7">
    <source>
        <dbReference type="EMBL" id="PTQ52410.1"/>
    </source>
</evidence>
<dbReference type="CDD" id="cd00609">
    <property type="entry name" value="AAT_like"/>
    <property type="match status" value="1"/>
</dbReference>
<dbReference type="InterPro" id="IPR004839">
    <property type="entry name" value="Aminotransferase_I/II_large"/>
</dbReference>
<feature type="domain" description="Aminotransferase class I/classII large" evidence="5">
    <location>
        <begin position="32"/>
        <end position="385"/>
    </location>
</feature>
<dbReference type="InterPro" id="IPR050881">
    <property type="entry name" value="LL-DAP_aminotransferase"/>
</dbReference>
<dbReference type="PANTHER" id="PTHR42832">
    <property type="entry name" value="AMINO ACID AMINOTRANSFERASE"/>
    <property type="match status" value="1"/>
</dbReference>
<organism evidence="7 9">
    <name type="scientific">Hydrogenibacillus schlegelii</name>
    <name type="common">Bacillus schlegelii</name>
    <dbReference type="NCBI Taxonomy" id="1484"/>
    <lineage>
        <taxon>Bacteria</taxon>
        <taxon>Bacillati</taxon>
        <taxon>Bacillota</taxon>
        <taxon>Bacilli</taxon>
        <taxon>Bacillales</taxon>
        <taxon>Bacillales Family X. Incertae Sedis</taxon>
        <taxon>Hydrogenibacillus</taxon>
    </lineage>
</organism>
<dbReference type="RefSeq" id="WP_066200769.1">
    <property type="nucleotide sequence ID" value="NZ_CBCSAS010000035.1"/>
</dbReference>
<evidence type="ECO:0000259" key="5">
    <source>
        <dbReference type="Pfam" id="PF00155"/>
    </source>
</evidence>
<dbReference type="Proteomes" id="UP000244180">
    <property type="component" value="Unassembled WGS sequence"/>
</dbReference>
<dbReference type="GO" id="GO:0030170">
    <property type="term" value="F:pyridoxal phosphate binding"/>
    <property type="evidence" value="ECO:0007669"/>
    <property type="project" value="InterPro"/>
</dbReference>
<evidence type="ECO:0000313" key="9">
    <source>
        <dbReference type="Proteomes" id="UP000244180"/>
    </source>
</evidence>
<dbReference type="OrthoDB" id="9802328at2"/>
<dbReference type="STRING" id="1484.SA87_01880"/>
<sequence length="391" mass="43463">MPKVAQRIATVPPYLFAQIDKKKSELMSKGVDVISLGIGDPDLPTPDFVVERMQREVANSRWHQYPDYDGHLLFREAVADFYKRRFGVDLDPKQEVLTLIGSKEGLAHLIWAYVDPGDVVLIPDPAYPVYQIHASLAGGTPYFLPLTRERNFLPDLSLVPEEVARRAKLLFLNYPNNPTGAVASLDFYEEVVAFCQRYDILLVSDNAYSETTFDGYVAPSVLQVPGAKEVAVEFWSFSKPFNMTGWRIAAAVGNADALYKGLGIIKTNTDSGQFTAIQMAAVEALTHPQSEAFIREMNAIYQRRRDLAVEGLRAAGLQVEPPKGTFYLWVPVPKGHTSTSFAELLLTEAAVVVTPGVGYGQYGEGYVRISLSLKEERLKEALDRIRKALKG</sequence>
<dbReference type="InterPro" id="IPR015421">
    <property type="entry name" value="PyrdxlP-dep_Trfase_major"/>
</dbReference>
<dbReference type="Pfam" id="PF00155">
    <property type="entry name" value="Aminotran_1_2"/>
    <property type="match status" value="1"/>
</dbReference>
<dbReference type="SUPFAM" id="SSF53383">
    <property type="entry name" value="PLP-dependent transferases"/>
    <property type="match status" value="1"/>
</dbReference>
<dbReference type="Gene3D" id="3.90.1150.10">
    <property type="entry name" value="Aspartate Aminotransferase, domain 1"/>
    <property type="match status" value="1"/>
</dbReference>
<evidence type="ECO:0000313" key="8">
    <source>
        <dbReference type="Proteomes" id="UP000243024"/>
    </source>
</evidence>
<dbReference type="Gene3D" id="3.40.640.10">
    <property type="entry name" value="Type I PLP-dependent aspartate aminotransferase-like (Major domain)"/>
    <property type="match status" value="1"/>
</dbReference>
<gene>
    <name evidence="7" type="ORF">HSCHL_0246</name>
    <name evidence="6" type="ORF">SA87_01880</name>
</gene>
<comment type="cofactor">
    <cofactor evidence="1 4">
        <name>pyridoxal 5'-phosphate</name>
        <dbReference type="ChEBI" id="CHEBI:597326"/>
    </cofactor>
</comment>
<evidence type="ECO:0000256" key="1">
    <source>
        <dbReference type="ARBA" id="ARBA00001933"/>
    </source>
</evidence>
<protein>
    <recommendedName>
        <fullName evidence="4">Aminotransferase</fullName>
        <ecNumber evidence="4">2.6.1.-</ecNumber>
    </recommendedName>
</protein>
<dbReference type="PROSITE" id="PS00105">
    <property type="entry name" value="AA_TRANSFER_CLASS_1"/>
    <property type="match status" value="1"/>
</dbReference>
<evidence type="ECO:0000256" key="2">
    <source>
        <dbReference type="ARBA" id="ARBA00022576"/>
    </source>
</evidence>
<evidence type="ECO:0000313" key="6">
    <source>
        <dbReference type="EMBL" id="OAR04386.1"/>
    </source>
</evidence>
<dbReference type="EMBL" id="JXBB01000017">
    <property type="protein sequence ID" value="OAR04386.1"/>
    <property type="molecule type" value="Genomic_DNA"/>
</dbReference>
<proteinExistence type="inferred from homology"/>